<evidence type="ECO:0000313" key="1">
    <source>
        <dbReference type="EMBL" id="MCG6224823.1"/>
    </source>
</evidence>
<evidence type="ECO:0000313" key="2">
    <source>
        <dbReference type="Proteomes" id="UP000814367"/>
    </source>
</evidence>
<dbReference type="EMBL" id="JAANHJ010000001">
    <property type="protein sequence ID" value="MCG6224823.1"/>
    <property type="molecule type" value="Genomic_DNA"/>
</dbReference>
<comment type="caution">
    <text evidence="1">The sequence shown here is derived from an EMBL/GenBank/DDBJ whole genome shotgun (WGS) entry which is preliminary data.</text>
</comment>
<reference evidence="1 2" key="1">
    <citation type="submission" date="2020-03" db="EMBL/GenBank/DDBJ databases">
        <title>Comparative genetics of Staphylococcus warneri persistents from caprine mastitis.</title>
        <authorList>
            <person name="Franca C.A."/>
            <person name="Rosa D.S."/>
            <person name="Silva A."/>
            <person name="Rodrigues D.L.N."/>
            <person name="Santos R.G."/>
            <person name="Castillo R.E.H."/>
            <person name="Moreira M.A.S."/>
            <person name="Lima M.C."/>
            <person name="Gouveia G.V."/>
            <person name="Gouveia J.J.S."/>
            <person name="Souza R.F.S."/>
            <person name="Bertram B."/>
            <person name="Azevedo V."/>
            <person name="Costa M."/>
        </authorList>
    </citation>
    <scope>NUCLEOTIDE SEQUENCE [LARGE SCALE GENOMIC DNA]</scope>
    <source>
        <strain evidence="1 2">Cap 9.2</strain>
    </source>
</reference>
<gene>
    <name evidence="1" type="ORF">G8J23_02170</name>
</gene>
<sequence>MRLFGALKCSHCQRELKEDEPIYIKVKGNDLHGYTHLSGWADQQYKLCEACAKQLK</sequence>
<keyword evidence="2" id="KW-1185">Reference proteome</keyword>
<dbReference type="Proteomes" id="UP000814367">
    <property type="component" value="Unassembled WGS sequence"/>
</dbReference>
<protein>
    <submittedName>
        <fullName evidence="1">Uncharacterized protein</fullName>
    </submittedName>
</protein>
<accession>A0ABS9NDS1</accession>
<name>A0ABS9NDS1_STAWA</name>
<proteinExistence type="predicted"/>
<organism evidence="1 2">
    <name type="scientific">Staphylococcus warneri</name>
    <dbReference type="NCBI Taxonomy" id="1292"/>
    <lineage>
        <taxon>Bacteria</taxon>
        <taxon>Bacillati</taxon>
        <taxon>Bacillota</taxon>
        <taxon>Bacilli</taxon>
        <taxon>Bacillales</taxon>
        <taxon>Staphylococcaceae</taxon>
        <taxon>Staphylococcus</taxon>
    </lineage>
</organism>
<dbReference type="RefSeq" id="WP_002467070.1">
    <property type="nucleotide sequence ID" value="NZ_CABMFV010000002.1"/>
</dbReference>